<dbReference type="Proteomes" id="UP001146670">
    <property type="component" value="Unassembled WGS sequence"/>
</dbReference>
<dbReference type="EMBL" id="JAPRFR010000001">
    <property type="protein sequence ID" value="MCZ0725679.1"/>
    <property type="molecule type" value="Genomic_DNA"/>
</dbReference>
<protein>
    <submittedName>
        <fullName evidence="4">Two-component system activity regulator YycH</fullName>
    </submittedName>
</protein>
<dbReference type="InterPro" id="IPR009996">
    <property type="entry name" value="YycH"/>
</dbReference>
<keyword evidence="2" id="KW-0812">Transmembrane</keyword>
<name>A0A9X3FPW8_9LACT</name>
<evidence type="ECO:0000313" key="5">
    <source>
        <dbReference type="Proteomes" id="UP001146670"/>
    </source>
</evidence>
<reference evidence="4" key="1">
    <citation type="submission" date="2022-12" db="EMBL/GenBank/DDBJ databases">
        <title>Description and comparative metabolic analysis of Aerococcus sp. nov., isolated from the feces of a pig.</title>
        <authorList>
            <person name="Chang Y.-H."/>
        </authorList>
    </citation>
    <scope>NUCLEOTIDE SEQUENCE</scope>
    <source>
        <strain evidence="4">YH-aer222</strain>
    </source>
</reference>
<keyword evidence="2" id="KW-0472">Membrane</keyword>
<dbReference type="AlphaFoldDB" id="A0A9X3FPW8"/>
<keyword evidence="2" id="KW-1133">Transmembrane helix</keyword>
<evidence type="ECO:0000256" key="1">
    <source>
        <dbReference type="SAM" id="MobiDB-lite"/>
    </source>
</evidence>
<dbReference type="Gene3D" id="3.10.450.310">
    <property type="match status" value="1"/>
</dbReference>
<accession>A0A9X3FPW8</accession>
<evidence type="ECO:0000313" key="4">
    <source>
        <dbReference type="EMBL" id="MCZ0725679.1"/>
    </source>
</evidence>
<proteinExistence type="predicted"/>
<evidence type="ECO:0000256" key="2">
    <source>
        <dbReference type="SAM" id="Phobius"/>
    </source>
</evidence>
<organism evidence="4 5">
    <name type="scientific">Aerococcus kribbianus</name>
    <dbReference type="NCBI Taxonomy" id="2999064"/>
    <lineage>
        <taxon>Bacteria</taxon>
        <taxon>Bacillati</taxon>
        <taxon>Bacillota</taxon>
        <taxon>Bacilli</taxon>
        <taxon>Lactobacillales</taxon>
        <taxon>Aerococcaceae</taxon>
        <taxon>Aerococcus</taxon>
    </lineage>
</organism>
<feature type="transmembrane region" description="Helical" evidence="2">
    <location>
        <begin position="7"/>
        <end position="28"/>
    </location>
</feature>
<sequence>MKQNKHYFIHGLLIILVLLSLIITYFIIASPVEIINWVDSVTHNEEEASGLNATSEDGETQDSREHLNDLVIANRLIIHDKDDNYWASNNSRSLGKLQEDLASLPYDRSQAVTTTALDTFRENKSDSDYLEFTFLDFLTSALFNKMHPDIADEEDAVRFNQVVFVKGDDSLYLISESDHLVYQVPLDRSINEVIAYENYAAEKDKMTEVTPVVFSEGRKYISKEKETVNKLTYMLERQPNTFFLGALFSSPEEIHDYSDDSYSRYYANGHQLAISNHSYELNFSQDTSSAINVTEWQKIGESFNMLSRFIPEQDTWVLSDYQEDESTITYRKFVNNIPVYGPDHVSRAVFKMDGNQVAYLSMSALTIQTQLDDLAKPLELMSGTNALELLRNNGYDPSQIQNMQVGYRWVKSPESNRLVELVPTWHVKRDGVWYALEDIVDMSDYNHLRLYDKEEDEVFDWEAYFQDSQDQPVESESDTEEALESLGNGDQVETDQEEEA</sequence>
<dbReference type="RefSeq" id="WP_268751992.1">
    <property type="nucleotide sequence ID" value="NZ_JAPRFQ010000001.1"/>
</dbReference>
<evidence type="ECO:0000259" key="3">
    <source>
        <dbReference type="Pfam" id="PF07435"/>
    </source>
</evidence>
<comment type="caution">
    <text evidence="4">The sequence shown here is derived from an EMBL/GenBank/DDBJ whole genome shotgun (WGS) entry which is preliminary data.</text>
</comment>
<feature type="region of interest" description="Disordered" evidence="1">
    <location>
        <begin position="467"/>
        <end position="500"/>
    </location>
</feature>
<dbReference type="Pfam" id="PF07435">
    <property type="entry name" value="YycH"/>
    <property type="match status" value="1"/>
</dbReference>
<keyword evidence="5" id="KW-1185">Reference proteome</keyword>
<feature type="domain" description="Regulatory protein YycH" evidence="3">
    <location>
        <begin position="12"/>
        <end position="435"/>
    </location>
</feature>
<feature type="compositionally biased region" description="Acidic residues" evidence="1">
    <location>
        <begin position="473"/>
        <end position="483"/>
    </location>
</feature>
<gene>
    <name evidence="4" type="primary">yycH</name>
    <name evidence="4" type="ORF">OW157_03725</name>
</gene>